<comment type="subcellular location">
    <subcellularLocation>
        <location evidence="1">Membrane</location>
        <topology evidence="1">Single-pass membrane protein</topology>
    </subcellularLocation>
</comment>
<keyword evidence="3" id="KW-1133">Transmembrane helix</keyword>
<organism evidence="6 7">
    <name type="scientific">Penicillium capsulatum</name>
    <dbReference type="NCBI Taxonomy" id="69766"/>
    <lineage>
        <taxon>Eukaryota</taxon>
        <taxon>Fungi</taxon>
        <taxon>Dikarya</taxon>
        <taxon>Ascomycota</taxon>
        <taxon>Pezizomycotina</taxon>
        <taxon>Eurotiomycetes</taxon>
        <taxon>Eurotiomycetidae</taxon>
        <taxon>Eurotiales</taxon>
        <taxon>Aspergillaceae</taxon>
        <taxon>Penicillium</taxon>
    </lineage>
</organism>
<feature type="domain" description="LicD/FKTN/FKRP nucleotidyltransferase" evidence="5">
    <location>
        <begin position="197"/>
        <end position="236"/>
    </location>
</feature>
<evidence type="ECO:0000256" key="2">
    <source>
        <dbReference type="ARBA" id="ARBA00022692"/>
    </source>
</evidence>
<proteinExistence type="predicted"/>
<dbReference type="AlphaFoldDB" id="A0A9W9IS03"/>
<keyword evidence="7" id="KW-1185">Reference proteome</keyword>
<accession>A0A9W9IS03</accession>
<dbReference type="OrthoDB" id="444255at2759"/>
<evidence type="ECO:0000313" key="6">
    <source>
        <dbReference type="EMBL" id="KAJ5180691.1"/>
    </source>
</evidence>
<dbReference type="Proteomes" id="UP001146351">
    <property type="component" value="Unassembled WGS sequence"/>
</dbReference>
<dbReference type="EMBL" id="JAPQKO010000002">
    <property type="protein sequence ID" value="KAJ5180691.1"/>
    <property type="molecule type" value="Genomic_DNA"/>
</dbReference>
<evidence type="ECO:0000256" key="1">
    <source>
        <dbReference type="ARBA" id="ARBA00004167"/>
    </source>
</evidence>
<dbReference type="Pfam" id="PF04991">
    <property type="entry name" value="LicD"/>
    <property type="match status" value="1"/>
</dbReference>
<dbReference type="PANTHER" id="PTHR15407:SF28">
    <property type="entry name" value="RIBITOL-5-PHOSPHATE TRANSFERASE FKTN"/>
    <property type="match status" value="1"/>
</dbReference>
<comment type="caution">
    <text evidence="6">The sequence shown here is derived from an EMBL/GenBank/DDBJ whole genome shotgun (WGS) entry which is preliminary data.</text>
</comment>
<protein>
    <recommendedName>
        <fullName evidence="5">LicD/FKTN/FKRP nucleotidyltransferase domain-containing protein</fullName>
    </recommendedName>
</protein>
<dbReference type="PANTHER" id="PTHR15407">
    <property type="entry name" value="FUKUTIN-RELATED"/>
    <property type="match status" value="1"/>
</dbReference>
<evidence type="ECO:0000313" key="7">
    <source>
        <dbReference type="Proteomes" id="UP001146351"/>
    </source>
</evidence>
<dbReference type="InterPro" id="IPR007074">
    <property type="entry name" value="LicD/FKTN/FKRP_NTP_transf"/>
</dbReference>
<sequence>MPRNPFNPLEAIDMQCRGLPAILLVFCALVVSAPPRSHLKQVNKVTRTFLQDDPTLVDPLWLEYGLNASEEYKYFHEPGRDDTFGHYDIRFFTTPVDDTEREETLTLMIRAYLGFFEERNLATWLAHGTLLVVSYTDADSAVERRYLLEINPWSRQRTHGHGYNLIDARWIDVDTGLFIDITGLSRLEPYSAPHIWQCKDSHKYRLEDIYPLRRTIFEGVAASVPFQYEVLLMEEYSETGLGQNQVSQKHSIININDTPIFALTYILDPLISELTKLSAWNPVEFASAPA</sequence>
<dbReference type="GO" id="GO:0016020">
    <property type="term" value="C:membrane"/>
    <property type="evidence" value="ECO:0007669"/>
    <property type="project" value="UniProtKB-SubCell"/>
</dbReference>
<name>A0A9W9IS03_9EURO</name>
<gene>
    <name evidence="6" type="ORF">N7492_003901</name>
</gene>
<evidence type="ECO:0000259" key="5">
    <source>
        <dbReference type="Pfam" id="PF04991"/>
    </source>
</evidence>
<reference evidence="6" key="2">
    <citation type="journal article" date="2023" name="IMA Fungus">
        <title>Comparative genomic study of the Penicillium genus elucidates a diverse pangenome and 15 lateral gene transfer events.</title>
        <authorList>
            <person name="Petersen C."/>
            <person name="Sorensen T."/>
            <person name="Nielsen M.R."/>
            <person name="Sondergaard T.E."/>
            <person name="Sorensen J.L."/>
            <person name="Fitzpatrick D.A."/>
            <person name="Frisvad J.C."/>
            <person name="Nielsen K.L."/>
        </authorList>
    </citation>
    <scope>NUCLEOTIDE SEQUENCE</scope>
    <source>
        <strain evidence="6">IBT 21917</strain>
    </source>
</reference>
<keyword evidence="2" id="KW-0812">Transmembrane</keyword>
<keyword evidence="4" id="KW-0472">Membrane</keyword>
<evidence type="ECO:0000256" key="4">
    <source>
        <dbReference type="ARBA" id="ARBA00023136"/>
    </source>
</evidence>
<evidence type="ECO:0000256" key="3">
    <source>
        <dbReference type="ARBA" id="ARBA00022989"/>
    </source>
</evidence>
<dbReference type="InterPro" id="IPR009644">
    <property type="entry name" value="FKTN/MNN4/W02B3.4-1"/>
</dbReference>
<reference evidence="6" key="1">
    <citation type="submission" date="2022-11" db="EMBL/GenBank/DDBJ databases">
        <authorList>
            <person name="Petersen C."/>
        </authorList>
    </citation>
    <scope>NUCLEOTIDE SEQUENCE</scope>
    <source>
        <strain evidence="6">IBT 21917</strain>
    </source>
</reference>